<comment type="catalytic activity">
    <reaction evidence="9">
        <text>a uridine in RNA = a pseudouridine in RNA</text>
        <dbReference type="Rhea" id="RHEA:48348"/>
        <dbReference type="Rhea" id="RHEA-COMP:12068"/>
        <dbReference type="Rhea" id="RHEA-COMP:12069"/>
        <dbReference type="ChEBI" id="CHEBI:65314"/>
        <dbReference type="ChEBI" id="CHEBI:65315"/>
    </reaction>
</comment>
<keyword evidence="6 9" id="KW-0413">Isomerase</keyword>
<proteinExistence type="inferred from homology"/>
<comment type="similarity">
    <text evidence="3 9">Belongs to the pseudouridine synthase RluA family.</text>
</comment>
<comment type="function">
    <text evidence="2">Responsible for synthesis of pseudouridine from uracil at positions 955, 2504 and 2580 in 23S ribosomal RNA.</text>
</comment>
<dbReference type="SUPFAM" id="SSF55120">
    <property type="entry name" value="Pseudouridine synthase"/>
    <property type="match status" value="1"/>
</dbReference>
<feature type="domain" description="RNA-binding S4" evidence="10">
    <location>
        <begin position="23"/>
        <end position="84"/>
    </location>
</feature>
<dbReference type="PANTHER" id="PTHR21600">
    <property type="entry name" value="MITOCHONDRIAL RNA PSEUDOURIDINE SYNTHASE"/>
    <property type="match status" value="1"/>
</dbReference>
<dbReference type="OrthoDB" id="9807829at2"/>
<sequence length="311" mass="34244">MSWHDKAASAVRLVTIDAERSGQRLDNFLLAVLKGVPRTHIYRIVRKGEIRINKGRRKADYRLQVGDVVRIPPIDVKAPPPPAPDLAWLADLILFEDDWLLVLDKPSGMAVHGGSGLSFGVIEALRALRPAARGLELVHRLDRATSGCLLIAKRRSALRGLHESLRSGHFGKHYVALLQGVWVGGARTVDAPLLRRETGERRVVVDAAGKPAQTHFTPRRRFRDATLTDVRLGTGRTHQVRVHAAYLGNPVAGDERYGDPKAAGAWKQRGLARLFLHAARLSFPHPATGQTVDIESPLPKDLVRVLESLDG</sequence>
<keyword evidence="4" id="KW-0698">rRNA processing</keyword>
<evidence type="ECO:0000256" key="8">
    <source>
        <dbReference type="PROSITE-ProRule" id="PRU00182"/>
    </source>
</evidence>
<dbReference type="InterPro" id="IPR050188">
    <property type="entry name" value="RluA_PseudoU_synthase"/>
</dbReference>
<protein>
    <recommendedName>
        <fullName evidence="9">Pseudouridine synthase</fullName>
        <ecNumber evidence="9">5.4.99.-</ecNumber>
    </recommendedName>
</protein>
<comment type="catalytic activity">
    <reaction evidence="1">
        <text>uridine(955/2504/2580) in 23S rRNA = pseudouridine(955/2504/2580) in 23S rRNA</text>
        <dbReference type="Rhea" id="RHEA:42528"/>
        <dbReference type="Rhea" id="RHEA-COMP:10099"/>
        <dbReference type="Rhea" id="RHEA-COMP:10100"/>
        <dbReference type="ChEBI" id="CHEBI:65314"/>
        <dbReference type="ChEBI" id="CHEBI:65315"/>
        <dbReference type="EC" id="5.4.99.24"/>
    </reaction>
</comment>
<dbReference type="Proteomes" id="UP000253250">
    <property type="component" value="Unassembled WGS sequence"/>
</dbReference>
<dbReference type="AlphaFoldDB" id="A0A368HFF8"/>
<dbReference type="SUPFAM" id="SSF55174">
    <property type="entry name" value="Alpha-L RNA-binding motif"/>
    <property type="match status" value="1"/>
</dbReference>
<evidence type="ECO:0000256" key="4">
    <source>
        <dbReference type="ARBA" id="ARBA00022552"/>
    </source>
</evidence>
<dbReference type="Gene3D" id="3.30.2350.10">
    <property type="entry name" value="Pseudouridine synthase"/>
    <property type="match status" value="1"/>
</dbReference>
<keyword evidence="12" id="KW-1185">Reference proteome</keyword>
<evidence type="ECO:0000256" key="2">
    <source>
        <dbReference type="ARBA" id="ARBA00002876"/>
    </source>
</evidence>
<dbReference type="PANTHER" id="PTHR21600:SF92">
    <property type="entry name" value="RIBOSOMAL LARGE SUBUNIT PSEUDOURIDINE SYNTHASE C"/>
    <property type="match status" value="1"/>
</dbReference>
<evidence type="ECO:0000256" key="5">
    <source>
        <dbReference type="ARBA" id="ARBA00022884"/>
    </source>
</evidence>
<evidence type="ECO:0000259" key="10">
    <source>
        <dbReference type="SMART" id="SM00363"/>
    </source>
</evidence>
<evidence type="ECO:0000256" key="3">
    <source>
        <dbReference type="ARBA" id="ARBA00010876"/>
    </source>
</evidence>
<dbReference type="RefSeq" id="WP_114283501.1">
    <property type="nucleotide sequence ID" value="NZ_PSYR01000002.1"/>
</dbReference>
<keyword evidence="5 8" id="KW-0694">RNA-binding</keyword>
<dbReference type="PROSITE" id="PS01129">
    <property type="entry name" value="PSI_RLU"/>
    <property type="match status" value="1"/>
</dbReference>
<dbReference type="EMBL" id="PSYR01000002">
    <property type="protein sequence ID" value="RCN57175.1"/>
    <property type="molecule type" value="Genomic_DNA"/>
</dbReference>
<dbReference type="SMART" id="SM00363">
    <property type="entry name" value="S4"/>
    <property type="match status" value="1"/>
</dbReference>
<dbReference type="InterPro" id="IPR006224">
    <property type="entry name" value="PsdUridine_synth_RluA-like_CS"/>
</dbReference>
<dbReference type="InterPro" id="IPR020103">
    <property type="entry name" value="PsdUridine_synth_cat_dom_sf"/>
</dbReference>
<reference evidence="11 12" key="1">
    <citation type="submission" date="2018-02" db="EMBL/GenBank/DDBJ databases">
        <title>Insights into the biology of acidophilic members of the Acidiferrobacteraceae family derived from comparative genomic analyses.</title>
        <authorList>
            <person name="Issotta F."/>
            <person name="Thyssen C."/>
            <person name="Mena C."/>
            <person name="Moya A."/>
            <person name="Bellenberg S."/>
            <person name="Sproer C."/>
            <person name="Covarrubias P.C."/>
            <person name="Sand W."/>
            <person name="Quatrini R."/>
            <person name="Vera M."/>
        </authorList>
    </citation>
    <scope>NUCLEOTIDE SEQUENCE [LARGE SCALE GENOMIC DNA]</scope>
    <source>
        <strain evidence="12">m-1</strain>
    </source>
</reference>
<gene>
    <name evidence="11" type="ORF">C4900_10370</name>
</gene>
<evidence type="ECO:0000313" key="11">
    <source>
        <dbReference type="EMBL" id="RCN57175.1"/>
    </source>
</evidence>
<dbReference type="Pfam" id="PF00849">
    <property type="entry name" value="PseudoU_synth_2"/>
    <property type="match status" value="1"/>
</dbReference>
<evidence type="ECO:0000313" key="12">
    <source>
        <dbReference type="Proteomes" id="UP000253250"/>
    </source>
</evidence>
<evidence type="ECO:0000256" key="7">
    <source>
        <dbReference type="PIRSR" id="PIRSR606225-1"/>
    </source>
</evidence>
<organism evidence="11 12">
    <name type="scientific">Acidiferrobacter thiooxydans</name>
    <dbReference type="NCBI Taxonomy" id="163359"/>
    <lineage>
        <taxon>Bacteria</taxon>
        <taxon>Pseudomonadati</taxon>
        <taxon>Pseudomonadota</taxon>
        <taxon>Gammaproteobacteria</taxon>
        <taxon>Acidiferrobacterales</taxon>
        <taxon>Acidiferrobacteraceae</taxon>
        <taxon>Acidiferrobacter</taxon>
    </lineage>
</organism>
<name>A0A368HFF8_9GAMM</name>
<evidence type="ECO:0000256" key="6">
    <source>
        <dbReference type="ARBA" id="ARBA00023235"/>
    </source>
</evidence>
<dbReference type="InterPro" id="IPR002942">
    <property type="entry name" value="S4_RNA-bd"/>
</dbReference>
<dbReference type="GO" id="GO:0160141">
    <property type="term" value="F:23S rRNA pseudouridine(955/2504/2580) synthase activity"/>
    <property type="evidence" value="ECO:0007669"/>
    <property type="project" value="UniProtKB-EC"/>
</dbReference>
<dbReference type="InterPro" id="IPR036986">
    <property type="entry name" value="S4_RNA-bd_sf"/>
</dbReference>
<dbReference type="GO" id="GO:0000455">
    <property type="term" value="P:enzyme-directed rRNA pseudouridine synthesis"/>
    <property type="evidence" value="ECO:0007669"/>
    <property type="project" value="TreeGrafter"/>
</dbReference>
<dbReference type="InterPro" id="IPR006225">
    <property type="entry name" value="PsdUridine_synth_RluC/D"/>
</dbReference>
<dbReference type="Pfam" id="PF01479">
    <property type="entry name" value="S4"/>
    <property type="match status" value="1"/>
</dbReference>
<dbReference type="GO" id="GO:0003723">
    <property type="term" value="F:RNA binding"/>
    <property type="evidence" value="ECO:0007669"/>
    <property type="project" value="UniProtKB-KW"/>
</dbReference>
<dbReference type="Gene3D" id="3.10.290.10">
    <property type="entry name" value="RNA-binding S4 domain"/>
    <property type="match status" value="1"/>
</dbReference>
<evidence type="ECO:0000256" key="9">
    <source>
        <dbReference type="RuleBase" id="RU362028"/>
    </source>
</evidence>
<dbReference type="NCBIfam" id="TIGR00005">
    <property type="entry name" value="rluA_subfam"/>
    <property type="match status" value="1"/>
</dbReference>
<feature type="active site" evidence="7">
    <location>
        <position position="142"/>
    </location>
</feature>
<dbReference type="CDD" id="cd02869">
    <property type="entry name" value="PseudoU_synth_RluA_like"/>
    <property type="match status" value="1"/>
</dbReference>
<dbReference type="InterPro" id="IPR006145">
    <property type="entry name" value="PsdUridine_synth_RsuA/RluA"/>
</dbReference>
<dbReference type="PROSITE" id="PS50889">
    <property type="entry name" value="S4"/>
    <property type="match status" value="1"/>
</dbReference>
<comment type="caution">
    <text evidence="11">The sequence shown here is derived from an EMBL/GenBank/DDBJ whole genome shotgun (WGS) entry which is preliminary data.</text>
</comment>
<dbReference type="EC" id="5.4.99.-" evidence="9"/>
<accession>A0A368HFF8</accession>
<dbReference type="CDD" id="cd00165">
    <property type="entry name" value="S4"/>
    <property type="match status" value="1"/>
</dbReference>
<evidence type="ECO:0000256" key="1">
    <source>
        <dbReference type="ARBA" id="ARBA00000381"/>
    </source>
</evidence>